<name>A0ABT5V9G2_9BACI</name>
<dbReference type="Proteomes" id="UP001148125">
    <property type="component" value="Unassembled WGS sequence"/>
</dbReference>
<comment type="caution">
    <text evidence="2">The sequence shown here is derived from an EMBL/GenBank/DDBJ whole genome shotgun (WGS) entry which is preliminary data.</text>
</comment>
<dbReference type="InterPro" id="IPR036188">
    <property type="entry name" value="FAD/NAD-bd_sf"/>
</dbReference>
<dbReference type="PANTHER" id="PTHR43539">
    <property type="entry name" value="FLAVIN-BINDING MONOOXYGENASE-LIKE PROTEIN (AFU_ORTHOLOGUE AFUA_4G09220)"/>
    <property type="match status" value="1"/>
</dbReference>
<dbReference type="Gene3D" id="3.50.50.60">
    <property type="entry name" value="FAD/NAD(P)-binding domain"/>
    <property type="match status" value="2"/>
</dbReference>
<dbReference type="RefSeq" id="WP_275116720.1">
    <property type="nucleotide sequence ID" value="NZ_JAOTPO010000001.1"/>
</dbReference>
<dbReference type="PRINTS" id="PR00469">
    <property type="entry name" value="PNDRDTASEII"/>
</dbReference>
<dbReference type="EMBL" id="JAOTPO010000001">
    <property type="protein sequence ID" value="MDE5412098.1"/>
    <property type="molecule type" value="Genomic_DNA"/>
</dbReference>
<dbReference type="PANTHER" id="PTHR43539:SF89">
    <property type="entry name" value="NAD(P)-BINDING DOMAIN-CONTAINING PROTEIN"/>
    <property type="match status" value="1"/>
</dbReference>
<accession>A0ABT5V9G2</accession>
<dbReference type="Pfam" id="PF13738">
    <property type="entry name" value="Pyr_redox_3"/>
    <property type="match status" value="1"/>
</dbReference>
<dbReference type="SUPFAM" id="SSF51905">
    <property type="entry name" value="FAD/NAD(P)-binding domain"/>
    <property type="match status" value="1"/>
</dbReference>
<sequence length="374" mass="41951">MENRSHYDVIIVGAGPAGVGIGSIFMQMGLKNFVILERDYIGSSFKKWPEEMRLLTPSFPGHGFGLLDLNAVVPSTSPGYTFQTEHLSGEEYAEYLEAVAHHFKLPIKFGVNVTELDKVEEGFVLQTNDGTYNAQFVVWAGGEFQYPNKNVFPGAELCLHNSEVASWGEIKEDDVIVIGGYESAIDAAINLIHCGKQVTVLAKEEVWSDDHPDPSISLSPFTFDRLEEVMDCEDLILRGKSKVVKVEQADEGYTVFLENGEETFSSARPILGTGFKSSLSLIIEHFYYDENNIIELSDKDESTVSEGLFLVGPQVRHQDVIFCFIYKFRQRFAVVAKEIGEKLGMELNEELFEHYRKSNMLLDDLSCCDNSCQC</sequence>
<gene>
    <name evidence="2" type="ORF">N7Z68_01695</name>
</gene>
<reference evidence="2" key="1">
    <citation type="submission" date="2024-05" db="EMBL/GenBank/DDBJ databases">
        <title>Alkalihalobacillus sp. strain MEB203 novel alkaliphilic bacterium from Lonar Lake, India.</title>
        <authorList>
            <person name="Joshi A."/>
            <person name="Thite S."/>
            <person name="Mengade P."/>
        </authorList>
    </citation>
    <scope>NUCLEOTIDE SEQUENCE</scope>
    <source>
        <strain evidence="2">MEB 203</strain>
    </source>
</reference>
<proteinExistence type="predicted"/>
<evidence type="ECO:0000313" key="2">
    <source>
        <dbReference type="EMBL" id="MDE5412098.1"/>
    </source>
</evidence>
<organism evidence="2 3">
    <name type="scientific">Alkalihalobacterium chitinilyticum</name>
    <dbReference type="NCBI Taxonomy" id="2980103"/>
    <lineage>
        <taxon>Bacteria</taxon>
        <taxon>Bacillati</taxon>
        <taxon>Bacillota</taxon>
        <taxon>Bacilli</taxon>
        <taxon>Bacillales</taxon>
        <taxon>Bacillaceae</taxon>
        <taxon>Alkalihalobacterium</taxon>
    </lineage>
</organism>
<keyword evidence="1" id="KW-0560">Oxidoreductase</keyword>
<dbReference type="InterPro" id="IPR050982">
    <property type="entry name" value="Auxin_biosynth/cation_transpt"/>
</dbReference>
<evidence type="ECO:0000313" key="3">
    <source>
        <dbReference type="Proteomes" id="UP001148125"/>
    </source>
</evidence>
<protein>
    <submittedName>
        <fullName evidence="2">NAD(P)-binding domain-containing protein</fullName>
    </submittedName>
</protein>
<keyword evidence="3" id="KW-1185">Reference proteome</keyword>
<evidence type="ECO:0000256" key="1">
    <source>
        <dbReference type="ARBA" id="ARBA00023002"/>
    </source>
</evidence>